<proteinExistence type="inferred from homology"/>
<dbReference type="InterPro" id="IPR050668">
    <property type="entry name" value="Cytochrome_b5"/>
</dbReference>
<comment type="similarity">
    <text evidence="4">Belongs to the cytochrome b5 family.</text>
</comment>
<keyword evidence="1" id="KW-0349">Heme</keyword>
<comment type="caution">
    <text evidence="7">The sequence shown here is derived from an EMBL/GenBank/DDBJ whole genome shotgun (WGS) entry which is preliminary data.</text>
</comment>
<dbReference type="Pfam" id="PF00173">
    <property type="entry name" value="Cyt-b5"/>
    <property type="match status" value="1"/>
</dbReference>
<feature type="region of interest" description="Disordered" evidence="5">
    <location>
        <begin position="1"/>
        <end position="49"/>
    </location>
</feature>
<dbReference type="PROSITE" id="PS50255">
    <property type="entry name" value="CYTOCHROME_B5_2"/>
    <property type="match status" value="1"/>
</dbReference>
<dbReference type="Gene3D" id="3.10.120.10">
    <property type="entry name" value="Cytochrome b5-like heme/steroid binding domain"/>
    <property type="match status" value="1"/>
</dbReference>
<evidence type="ECO:0000256" key="4">
    <source>
        <dbReference type="ARBA" id="ARBA00038168"/>
    </source>
</evidence>
<dbReference type="InterPro" id="IPR001199">
    <property type="entry name" value="Cyt_B5-like_heme/steroid-bd"/>
</dbReference>
<reference evidence="7" key="1">
    <citation type="submission" date="2023-08" db="EMBL/GenBank/DDBJ databases">
        <authorList>
            <person name="Chen Y."/>
            <person name="Shah S."/>
            <person name="Dougan E. K."/>
            <person name="Thang M."/>
            <person name="Chan C."/>
        </authorList>
    </citation>
    <scope>NUCLEOTIDE SEQUENCE</scope>
</reference>
<dbReference type="SMART" id="SM01117">
    <property type="entry name" value="Cyt-b5"/>
    <property type="match status" value="1"/>
</dbReference>
<feature type="compositionally biased region" description="Acidic residues" evidence="5">
    <location>
        <begin position="28"/>
        <end position="40"/>
    </location>
</feature>
<accession>A0AA36JEI1</accession>
<sequence>MNESIQDGDVTEICRTSASAIGGRRLDDDDWDDEDDDDDEGIRNSCAAGGSLPTAPSTAVAASEGVKYGYIVMKGQLSGSYPASCCAYEPSNHDPFTFPGPVAHSKSSPVAIWDHSCGFSAAQQHRWVVDMTALRSTHPAGSYMLLCGMDVTASFSSDSYISRMPVMGSWDDTVKRPTPTPVPAPNPTPATTTTAAPAPTPTPPPSPPSPIIGGEGSILNPTVPSESTTLISATTVASHNAKADCWVILRCKVYDMTTYVPIHTGDRYAPAGQGAIEKLCGMDSTSAFEAGPTLFRCDLCIVHDWLTTHTLAVVRLVRSGNFNY</sequence>
<evidence type="ECO:0000256" key="1">
    <source>
        <dbReference type="ARBA" id="ARBA00022617"/>
    </source>
</evidence>
<evidence type="ECO:0000256" key="3">
    <source>
        <dbReference type="ARBA" id="ARBA00023004"/>
    </source>
</evidence>
<feature type="compositionally biased region" description="Pro residues" evidence="5">
    <location>
        <begin position="178"/>
        <end position="188"/>
    </location>
</feature>
<evidence type="ECO:0000313" key="8">
    <source>
        <dbReference type="Proteomes" id="UP001178507"/>
    </source>
</evidence>
<evidence type="ECO:0000313" key="7">
    <source>
        <dbReference type="EMBL" id="CAJ1403576.1"/>
    </source>
</evidence>
<gene>
    <name evidence="7" type="ORF">EVOR1521_LOCUS26225</name>
</gene>
<dbReference type="InterPro" id="IPR036400">
    <property type="entry name" value="Cyt_B5-like_heme/steroid_sf"/>
</dbReference>
<dbReference type="GO" id="GO:0020037">
    <property type="term" value="F:heme binding"/>
    <property type="evidence" value="ECO:0007669"/>
    <property type="project" value="TreeGrafter"/>
</dbReference>
<protein>
    <recommendedName>
        <fullName evidence="6">Cytochrome b5 heme-binding domain-containing protein</fullName>
    </recommendedName>
</protein>
<organism evidence="7 8">
    <name type="scientific">Effrenium voratum</name>
    <dbReference type="NCBI Taxonomy" id="2562239"/>
    <lineage>
        <taxon>Eukaryota</taxon>
        <taxon>Sar</taxon>
        <taxon>Alveolata</taxon>
        <taxon>Dinophyceae</taxon>
        <taxon>Suessiales</taxon>
        <taxon>Symbiodiniaceae</taxon>
        <taxon>Effrenium</taxon>
    </lineage>
</organism>
<keyword evidence="2" id="KW-0479">Metal-binding</keyword>
<keyword evidence="8" id="KW-1185">Reference proteome</keyword>
<dbReference type="GO" id="GO:0046872">
    <property type="term" value="F:metal ion binding"/>
    <property type="evidence" value="ECO:0007669"/>
    <property type="project" value="UniProtKB-KW"/>
</dbReference>
<evidence type="ECO:0000256" key="5">
    <source>
        <dbReference type="SAM" id="MobiDB-lite"/>
    </source>
</evidence>
<feature type="compositionally biased region" description="Pro residues" evidence="5">
    <location>
        <begin position="198"/>
        <end position="210"/>
    </location>
</feature>
<feature type="region of interest" description="Disordered" evidence="5">
    <location>
        <begin position="172"/>
        <end position="216"/>
    </location>
</feature>
<keyword evidence="3" id="KW-0408">Iron</keyword>
<dbReference type="SUPFAM" id="SSF55856">
    <property type="entry name" value="Cytochrome b5-like heme/steroid binding domain"/>
    <property type="match status" value="1"/>
</dbReference>
<feature type="domain" description="Cytochrome b5 heme-binding" evidence="6">
    <location>
        <begin position="228"/>
        <end position="324"/>
    </location>
</feature>
<dbReference type="AlphaFoldDB" id="A0AA36JEI1"/>
<dbReference type="EMBL" id="CAUJNA010003502">
    <property type="protein sequence ID" value="CAJ1403576.1"/>
    <property type="molecule type" value="Genomic_DNA"/>
</dbReference>
<dbReference type="Proteomes" id="UP001178507">
    <property type="component" value="Unassembled WGS sequence"/>
</dbReference>
<evidence type="ECO:0000256" key="2">
    <source>
        <dbReference type="ARBA" id="ARBA00022723"/>
    </source>
</evidence>
<dbReference type="GO" id="GO:0016020">
    <property type="term" value="C:membrane"/>
    <property type="evidence" value="ECO:0007669"/>
    <property type="project" value="TreeGrafter"/>
</dbReference>
<evidence type="ECO:0000259" key="6">
    <source>
        <dbReference type="PROSITE" id="PS50255"/>
    </source>
</evidence>
<name>A0AA36JEI1_9DINO</name>
<dbReference type="PANTHER" id="PTHR19359">
    <property type="entry name" value="CYTOCHROME B5"/>
    <property type="match status" value="1"/>
</dbReference>